<protein>
    <submittedName>
        <fullName evidence="3">Ras-like GTP-binding protein rhoA</fullName>
    </submittedName>
</protein>
<gene>
    <name evidence="3" type="primary">rho-1</name>
    <name evidence="3" type="ORF">TNIN_456761</name>
</gene>
<reference evidence="3" key="1">
    <citation type="submission" date="2020-08" db="EMBL/GenBank/DDBJ databases">
        <title>Multicomponent nature underlies the extraordinary mechanical properties of spider dragline silk.</title>
        <authorList>
            <person name="Kono N."/>
            <person name="Nakamura H."/>
            <person name="Mori M."/>
            <person name="Yoshida Y."/>
            <person name="Ohtoshi R."/>
            <person name="Malay A.D."/>
            <person name="Moran D.A.P."/>
            <person name="Tomita M."/>
            <person name="Numata K."/>
            <person name="Arakawa K."/>
        </authorList>
    </citation>
    <scope>NUCLEOTIDE SEQUENCE</scope>
</reference>
<dbReference type="GO" id="GO:0035099">
    <property type="term" value="P:hemocyte migration"/>
    <property type="evidence" value="ECO:0007669"/>
    <property type="project" value="UniProtKB-ARBA"/>
</dbReference>
<dbReference type="SMART" id="SM00175">
    <property type="entry name" value="RAB"/>
    <property type="match status" value="1"/>
</dbReference>
<dbReference type="GO" id="GO:0003924">
    <property type="term" value="F:GTPase activity"/>
    <property type="evidence" value="ECO:0007669"/>
    <property type="project" value="InterPro"/>
</dbReference>
<dbReference type="Pfam" id="PF00071">
    <property type="entry name" value="Ras"/>
    <property type="match status" value="1"/>
</dbReference>
<dbReference type="Gene3D" id="3.40.50.300">
    <property type="entry name" value="P-loop containing nucleotide triphosphate hydrolases"/>
    <property type="match status" value="1"/>
</dbReference>
<dbReference type="InterPro" id="IPR001806">
    <property type="entry name" value="Small_GTPase"/>
</dbReference>
<comment type="caution">
    <text evidence="3">The sequence shown here is derived from an EMBL/GenBank/DDBJ whole genome shotgun (WGS) entry which is preliminary data.</text>
</comment>
<dbReference type="SMART" id="SM00174">
    <property type="entry name" value="RHO"/>
    <property type="match status" value="1"/>
</dbReference>
<dbReference type="AlphaFoldDB" id="A0A8X6YXP5"/>
<dbReference type="GO" id="GO:0005525">
    <property type="term" value="F:GTP binding"/>
    <property type="evidence" value="ECO:0007669"/>
    <property type="project" value="UniProtKB-KW"/>
</dbReference>
<proteinExistence type="predicted"/>
<dbReference type="SMART" id="SM00173">
    <property type="entry name" value="RAS"/>
    <property type="match status" value="1"/>
</dbReference>
<keyword evidence="2" id="KW-0342">GTP-binding</keyword>
<dbReference type="InterPro" id="IPR027417">
    <property type="entry name" value="P-loop_NTPase"/>
</dbReference>
<organism evidence="3 4">
    <name type="scientific">Trichonephila inaurata madagascariensis</name>
    <dbReference type="NCBI Taxonomy" id="2747483"/>
    <lineage>
        <taxon>Eukaryota</taxon>
        <taxon>Metazoa</taxon>
        <taxon>Ecdysozoa</taxon>
        <taxon>Arthropoda</taxon>
        <taxon>Chelicerata</taxon>
        <taxon>Arachnida</taxon>
        <taxon>Araneae</taxon>
        <taxon>Araneomorphae</taxon>
        <taxon>Entelegynae</taxon>
        <taxon>Araneoidea</taxon>
        <taxon>Nephilidae</taxon>
        <taxon>Trichonephila</taxon>
        <taxon>Trichonephila inaurata</taxon>
    </lineage>
</organism>
<dbReference type="Proteomes" id="UP000886998">
    <property type="component" value="Unassembled WGS sequence"/>
</dbReference>
<evidence type="ECO:0000313" key="4">
    <source>
        <dbReference type="Proteomes" id="UP000886998"/>
    </source>
</evidence>
<dbReference type="OrthoDB" id="6425867at2759"/>
<dbReference type="PROSITE" id="PS51420">
    <property type="entry name" value="RHO"/>
    <property type="match status" value="1"/>
</dbReference>
<evidence type="ECO:0000313" key="3">
    <source>
        <dbReference type="EMBL" id="GFY77849.1"/>
    </source>
</evidence>
<dbReference type="PRINTS" id="PR00449">
    <property type="entry name" value="RASTRNSFRMNG"/>
</dbReference>
<dbReference type="GO" id="GO:0001667">
    <property type="term" value="P:ameboidal-type cell migration"/>
    <property type="evidence" value="ECO:0007669"/>
    <property type="project" value="UniProtKB-ARBA"/>
</dbReference>
<dbReference type="GO" id="GO:0022412">
    <property type="term" value="P:cellular process involved in reproduction in multicellular organism"/>
    <property type="evidence" value="ECO:0007669"/>
    <property type="project" value="UniProtKB-ARBA"/>
</dbReference>
<dbReference type="SUPFAM" id="SSF52540">
    <property type="entry name" value="P-loop containing nucleoside triphosphate hydrolases"/>
    <property type="match status" value="1"/>
</dbReference>
<evidence type="ECO:0000256" key="1">
    <source>
        <dbReference type="ARBA" id="ARBA00022741"/>
    </source>
</evidence>
<dbReference type="GO" id="GO:0003006">
    <property type="term" value="P:developmental process involved in reproduction"/>
    <property type="evidence" value="ECO:0007669"/>
    <property type="project" value="UniProtKB-ARBA"/>
</dbReference>
<keyword evidence="1" id="KW-0547">Nucleotide-binding</keyword>
<dbReference type="GO" id="GO:0007264">
    <property type="term" value="P:small GTPase-mediated signal transduction"/>
    <property type="evidence" value="ECO:0007669"/>
    <property type="project" value="InterPro"/>
</dbReference>
<dbReference type="InterPro" id="IPR003578">
    <property type="entry name" value="Small_GTPase_Rho"/>
</dbReference>
<evidence type="ECO:0000256" key="2">
    <source>
        <dbReference type="ARBA" id="ARBA00023134"/>
    </source>
</evidence>
<dbReference type="PANTHER" id="PTHR24072">
    <property type="entry name" value="RHO FAMILY GTPASE"/>
    <property type="match status" value="1"/>
</dbReference>
<name>A0A8X6YXP5_9ARAC</name>
<keyword evidence="4" id="KW-1185">Reference proteome</keyword>
<accession>A0A8X6YXP5</accession>
<sequence>MAEASVPSTSSLSDIPRTQCGETEKYDWTETIQTHLKIAVVGDQGCGKTCFILSAKNHILPDPEEKVLSKQYPLDLEMPNKVVAKCMVVEADARDELREVRMEHYEQSDVFLLCFALDDPNSFKNITEKWVPELKECLSKRLGLLVGLKLDAKREILAERGDNLKEELKFQEYRECSAYKGINVLHVFQKAAEMAFKSELLEKK</sequence>
<dbReference type="PROSITE" id="PS51419">
    <property type="entry name" value="RAB"/>
    <property type="match status" value="1"/>
</dbReference>
<dbReference type="GO" id="GO:0035006">
    <property type="term" value="P:melanization defense response"/>
    <property type="evidence" value="ECO:0007669"/>
    <property type="project" value="UniProtKB-ARBA"/>
</dbReference>
<dbReference type="EMBL" id="BMAV01022688">
    <property type="protein sequence ID" value="GFY77849.1"/>
    <property type="molecule type" value="Genomic_DNA"/>
</dbReference>